<evidence type="ECO:0000313" key="4">
    <source>
        <dbReference type="Proteomes" id="UP000273655"/>
    </source>
</evidence>
<evidence type="ECO:0000259" key="2">
    <source>
        <dbReference type="Pfam" id="PF01232"/>
    </source>
</evidence>
<sequence>MCIWAAGAFHRAHQALFTHHLLEKSDSDWGICEVNLMPGNDARLIANLKAQNLLYTVAERGAESTELKIIGSMKEALHPEFDGHAGILAAMARPETAIVSLTVTEKGYCTDPASGELDVNNPLIQNDLAHPQQPKSAIGYIVEALNMRREQGLKAFYRAVVR</sequence>
<organism evidence="3 4">
    <name type="scientific">Salmonella enterica I</name>
    <dbReference type="NCBI Taxonomy" id="59201"/>
    <lineage>
        <taxon>Bacteria</taxon>
        <taxon>Pseudomonadati</taxon>
        <taxon>Pseudomonadota</taxon>
        <taxon>Gammaproteobacteria</taxon>
        <taxon>Enterobacterales</taxon>
        <taxon>Enterobacteriaceae</taxon>
        <taxon>Salmonella</taxon>
    </lineage>
</organism>
<dbReference type="AlphaFoldDB" id="A0A447P7Q3"/>
<proteinExistence type="predicted"/>
<dbReference type="Pfam" id="PF01232">
    <property type="entry name" value="Mannitol_dh"/>
    <property type="match status" value="1"/>
</dbReference>
<dbReference type="PANTHER" id="PTHR43362:SF7">
    <property type="entry name" value="D-MANNONATE OXIDOREDUCTASE"/>
    <property type="match status" value="1"/>
</dbReference>
<dbReference type="GO" id="GO:0008866">
    <property type="term" value="F:fructuronate reductase activity"/>
    <property type="evidence" value="ECO:0007669"/>
    <property type="project" value="TreeGrafter"/>
</dbReference>
<keyword evidence="1 3" id="KW-0560">Oxidoreductase</keyword>
<evidence type="ECO:0000256" key="1">
    <source>
        <dbReference type="ARBA" id="ARBA00023002"/>
    </source>
</evidence>
<dbReference type="InterPro" id="IPR013131">
    <property type="entry name" value="Mannitol_DH_N"/>
</dbReference>
<name>A0A447P7Q3_SALET</name>
<dbReference type="EMBL" id="LR134148">
    <property type="protein sequence ID" value="VEA32185.1"/>
    <property type="molecule type" value="Genomic_DNA"/>
</dbReference>
<accession>A0A447P7Q3</accession>
<dbReference type="Proteomes" id="UP000273655">
    <property type="component" value="Chromosome 1"/>
</dbReference>
<reference evidence="3 4" key="1">
    <citation type="submission" date="2018-12" db="EMBL/GenBank/DDBJ databases">
        <authorList>
            <consortium name="Pathogen Informatics"/>
        </authorList>
    </citation>
    <scope>NUCLEOTIDE SEQUENCE [LARGE SCALE GENOMIC DNA]</scope>
    <source>
        <strain evidence="3 4">NCTC8271</strain>
    </source>
</reference>
<dbReference type="GO" id="GO:0042840">
    <property type="term" value="P:D-glucuronate catabolic process"/>
    <property type="evidence" value="ECO:0007669"/>
    <property type="project" value="TreeGrafter"/>
</dbReference>
<dbReference type="Gene3D" id="3.40.50.720">
    <property type="entry name" value="NAD(P)-binding Rossmann-like Domain"/>
    <property type="match status" value="1"/>
</dbReference>
<gene>
    <name evidence="3" type="primary">uxuB_2</name>
    <name evidence="3" type="ORF">NCTC8271_00954</name>
</gene>
<dbReference type="PANTHER" id="PTHR43362">
    <property type="entry name" value="MANNITOL DEHYDROGENASE DSF1-RELATED"/>
    <property type="match status" value="1"/>
</dbReference>
<dbReference type="EC" id="1.1.1.-" evidence="3"/>
<protein>
    <submittedName>
        <fullName evidence="3">D-mannonate oxidoreductase</fullName>
        <ecNumber evidence="3">1.1.1.-</ecNumber>
    </submittedName>
</protein>
<dbReference type="SUPFAM" id="SSF51735">
    <property type="entry name" value="NAD(P)-binding Rossmann-fold domains"/>
    <property type="match status" value="1"/>
</dbReference>
<feature type="domain" description="Mannitol dehydrogenase N-terminal" evidence="2">
    <location>
        <begin position="6"/>
        <end position="156"/>
    </location>
</feature>
<evidence type="ECO:0000313" key="3">
    <source>
        <dbReference type="EMBL" id="VEA32185.1"/>
    </source>
</evidence>
<dbReference type="InterPro" id="IPR036291">
    <property type="entry name" value="NAD(P)-bd_dom_sf"/>
</dbReference>
<dbReference type="InterPro" id="IPR050988">
    <property type="entry name" value="Mannitol_DH/Oxidoreductase"/>
</dbReference>